<evidence type="ECO:0000256" key="4">
    <source>
        <dbReference type="HAMAP-Rule" id="MF_01082"/>
    </source>
</evidence>
<evidence type="ECO:0000256" key="1">
    <source>
        <dbReference type="ARBA" id="ARBA00007953"/>
    </source>
</evidence>
<proteinExistence type="inferred from homology"/>
<keyword evidence="2 4" id="KW-0819">tRNA processing</keyword>
<dbReference type="AlphaFoldDB" id="A0A160MY49"/>
<reference evidence="6 7" key="1">
    <citation type="submission" date="2016-02" db="EMBL/GenBank/DDBJ databases">
        <title>Complete genome sequencing and analysis of ATSB10, Dyella thiooxydans isolated from rhizosphere soil of sunflower (Helianthus annuus L.).</title>
        <authorList>
            <person name="Lee Y."/>
            <person name="Hwangbo K."/>
            <person name="Chung H."/>
            <person name="Yoo J."/>
            <person name="Kim K.Y."/>
            <person name="Sa T.M."/>
            <person name="Um Y."/>
            <person name="Madhaiyan M."/>
        </authorList>
    </citation>
    <scope>NUCLEOTIDE SEQUENCE [LARGE SCALE GENOMIC DNA]</scope>
    <source>
        <strain evidence="6 7">ATSB10</strain>
    </source>
</reference>
<dbReference type="GO" id="GO:0005829">
    <property type="term" value="C:cytosol"/>
    <property type="evidence" value="ECO:0007669"/>
    <property type="project" value="TreeGrafter"/>
</dbReference>
<comment type="function">
    <text evidence="4">Responsible for synthesis of pseudouridine from uracil-13 in transfer RNAs.</text>
</comment>
<dbReference type="EC" id="5.4.99.27" evidence="4"/>
<dbReference type="PROSITE" id="PS50984">
    <property type="entry name" value="TRUD"/>
    <property type="match status" value="1"/>
</dbReference>
<dbReference type="GO" id="GO:0031119">
    <property type="term" value="P:tRNA pseudouridine synthesis"/>
    <property type="evidence" value="ECO:0007669"/>
    <property type="project" value="UniProtKB-UniRule"/>
</dbReference>
<evidence type="ECO:0000313" key="6">
    <source>
        <dbReference type="EMBL" id="AND68251.1"/>
    </source>
</evidence>
<dbReference type="InterPro" id="IPR043165">
    <property type="entry name" value="TruD_insert_sf"/>
</dbReference>
<dbReference type="Pfam" id="PF01142">
    <property type="entry name" value="TruD"/>
    <property type="match status" value="2"/>
</dbReference>
<dbReference type="GO" id="GO:0160150">
    <property type="term" value="F:tRNA pseudouridine(13) synthase activity"/>
    <property type="evidence" value="ECO:0007669"/>
    <property type="project" value="UniProtKB-EC"/>
</dbReference>
<name>A0A160MY49_9GAMM</name>
<feature type="active site" description="Nucleophile" evidence="4">
    <location>
        <position position="79"/>
    </location>
</feature>
<protein>
    <recommendedName>
        <fullName evidence="4">tRNA pseudouridine synthase D</fullName>
        <ecNumber evidence="4">5.4.99.27</ecNumber>
    </recommendedName>
    <alternativeName>
        <fullName evidence="4">tRNA pseudouridine(13) synthase</fullName>
    </alternativeName>
    <alternativeName>
        <fullName evidence="4">tRNA pseudouridylate synthase D</fullName>
    </alternativeName>
    <alternativeName>
        <fullName evidence="4">tRNA-uridine isomerase D</fullName>
    </alternativeName>
</protein>
<comment type="similarity">
    <text evidence="1 4">Belongs to the pseudouridine synthase TruD family.</text>
</comment>
<dbReference type="InterPro" id="IPR011760">
    <property type="entry name" value="PsdUridine_synth_TruD_insert"/>
</dbReference>
<gene>
    <name evidence="4" type="primary">truD</name>
    <name evidence="6" type="ORF">ATSB10_07970</name>
</gene>
<evidence type="ECO:0000259" key="5">
    <source>
        <dbReference type="PROSITE" id="PS50984"/>
    </source>
</evidence>
<dbReference type="Gene3D" id="3.30.2350.20">
    <property type="entry name" value="TruD, catalytic domain"/>
    <property type="match status" value="1"/>
</dbReference>
<dbReference type="InterPro" id="IPR050170">
    <property type="entry name" value="TruD_pseudoU_synthase"/>
</dbReference>
<dbReference type="InterPro" id="IPR001656">
    <property type="entry name" value="PsdUridine_synth_TruD"/>
</dbReference>
<dbReference type="Gene3D" id="3.30.2340.10">
    <property type="entry name" value="TruD, insertion domain"/>
    <property type="match status" value="1"/>
</dbReference>
<sequence length="338" mass="36789">MSVSELPTAYGPVPLTARLRATPEDFQVEELLGYDADGAGEHALLWVEKRGANTDWVARELAKFAGVPPVNVGYAGLKDRHAVTRQTFSVQLPGRADPDWSAFPHQEVTVLGATRHSRKLKRGGLRGNRFVIVLREVQGGREDAERVLQQIAARGVPNYFGEQRFGREGGNLAQARAMFAGRRVDRDKRSLLLSAARSQIFNSVLAERVEQGSWDTALEGEIWALAGSRSWFGPEPFDAVLAGRLAQGDIHPTGPLWGEGDPASQGAVAALEQRIAAGWQDLADGLTAARMSHDRRALRLLPAGLAWNWLSADALELRFELPAGAYATTVIRELATTG</sequence>
<evidence type="ECO:0000256" key="3">
    <source>
        <dbReference type="ARBA" id="ARBA00023235"/>
    </source>
</evidence>
<dbReference type="RefSeq" id="WP_063670640.1">
    <property type="nucleotide sequence ID" value="NZ_CP014841.1"/>
</dbReference>
<evidence type="ECO:0000313" key="7">
    <source>
        <dbReference type="Proteomes" id="UP000077255"/>
    </source>
</evidence>
<dbReference type="GO" id="GO:0003723">
    <property type="term" value="F:RNA binding"/>
    <property type="evidence" value="ECO:0007669"/>
    <property type="project" value="InterPro"/>
</dbReference>
<dbReference type="PANTHER" id="PTHR47811:SF1">
    <property type="entry name" value="TRNA PSEUDOURIDINE SYNTHASE D"/>
    <property type="match status" value="1"/>
</dbReference>
<dbReference type="OrthoDB" id="1550679at2"/>
<dbReference type="SUPFAM" id="SSF55120">
    <property type="entry name" value="Pseudouridine synthase"/>
    <property type="match status" value="1"/>
</dbReference>
<keyword evidence="7" id="KW-1185">Reference proteome</keyword>
<dbReference type="Proteomes" id="UP000077255">
    <property type="component" value="Chromosome"/>
</dbReference>
<dbReference type="PROSITE" id="PS01268">
    <property type="entry name" value="UPF0024"/>
    <property type="match status" value="1"/>
</dbReference>
<dbReference type="PATRIC" id="fig|445710.3.peg.796"/>
<keyword evidence="3 4" id="KW-0413">Isomerase</keyword>
<dbReference type="InterPro" id="IPR042214">
    <property type="entry name" value="TruD_catalytic"/>
</dbReference>
<dbReference type="NCBIfam" id="NF002153">
    <property type="entry name" value="PRK00984.1-2"/>
    <property type="match status" value="1"/>
</dbReference>
<accession>A0A160MY49</accession>
<dbReference type="PANTHER" id="PTHR47811">
    <property type="entry name" value="TRNA PSEUDOURIDINE SYNTHASE D"/>
    <property type="match status" value="1"/>
</dbReference>
<dbReference type="InterPro" id="IPR020103">
    <property type="entry name" value="PsdUridine_synth_cat_dom_sf"/>
</dbReference>
<dbReference type="CDD" id="cd02575">
    <property type="entry name" value="PseudoU_synth_EcTruD"/>
    <property type="match status" value="1"/>
</dbReference>
<organism evidence="6 7">
    <name type="scientific">Dyella thiooxydans</name>
    <dbReference type="NCBI Taxonomy" id="445710"/>
    <lineage>
        <taxon>Bacteria</taxon>
        <taxon>Pseudomonadati</taxon>
        <taxon>Pseudomonadota</taxon>
        <taxon>Gammaproteobacteria</taxon>
        <taxon>Lysobacterales</taxon>
        <taxon>Rhodanobacteraceae</taxon>
        <taxon>Dyella</taxon>
    </lineage>
</organism>
<dbReference type="KEGG" id="dtx:ATSB10_07970"/>
<feature type="domain" description="TRUD" evidence="5">
    <location>
        <begin position="155"/>
        <end position="300"/>
    </location>
</feature>
<dbReference type="NCBIfam" id="TIGR00094">
    <property type="entry name" value="tRNA_TruD_broad"/>
    <property type="match status" value="1"/>
</dbReference>
<dbReference type="HAMAP" id="MF_01082">
    <property type="entry name" value="TruD"/>
    <property type="match status" value="1"/>
</dbReference>
<dbReference type="InterPro" id="IPR020119">
    <property type="entry name" value="PsdUridine_synth_TruD_CS"/>
</dbReference>
<dbReference type="EMBL" id="CP014841">
    <property type="protein sequence ID" value="AND68251.1"/>
    <property type="molecule type" value="Genomic_DNA"/>
</dbReference>
<evidence type="ECO:0000256" key="2">
    <source>
        <dbReference type="ARBA" id="ARBA00022694"/>
    </source>
</evidence>
<dbReference type="STRING" id="445710.ATSB10_07970"/>
<comment type="catalytic activity">
    <reaction evidence="4">
        <text>uridine(13) in tRNA = pseudouridine(13) in tRNA</text>
        <dbReference type="Rhea" id="RHEA:42540"/>
        <dbReference type="Rhea" id="RHEA-COMP:10105"/>
        <dbReference type="Rhea" id="RHEA-COMP:10106"/>
        <dbReference type="ChEBI" id="CHEBI:65314"/>
        <dbReference type="ChEBI" id="CHEBI:65315"/>
        <dbReference type="EC" id="5.4.99.27"/>
    </reaction>
</comment>